<sequence>MARVLVVGIATLDIINTVDDYPEEDTEVRASTQVMRRGGNACNTAVVLQQLGHQCS</sequence>
<name>A0A3B1AS64_9ZZZZ</name>
<evidence type="ECO:0000259" key="1">
    <source>
        <dbReference type="Pfam" id="PF00294"/>
    </source>
</evidence>
<proteinExistence type="predicted"/>
<dbReference type="Pfam" id="PF00294">
    <property type="entry name" value="PfkB"/>
    <property type="match status" value="1"/>
</dbReference>
<evidence type="ECO:0000313" key="2">
    <source>
        <dbReference type="EMBL" id="VAX01070.1"/>
    </source>
</evidence>
<dbReference type="SUPFAM" id="SSF53613">
    <property type="entry name" value="Ribokinase-like"/>
    <property type="match status" value="1"/>
</dbReference>
<dbReference type="InterPro" id="IPR029056">
    <property type="entry name" value="Ribokinase-like"/>
</dbReference>
<dbReference type="Gene3D" id="3.40.1190.20">
    <property type="match status" value="1"/>
</dbReference>
<feature type="non-terminal residue" evidence="2">
    <location>
        <position position="56"/>
    </location>
</feature>
<gene>
    <name evidence="2" type="ORF">MNBD_GAMMA19-1040</name>
</gene>
<dbReference type="EMBL" id="UOFV01000236">
    <property type="protein sequence ID" value="VAX01070.1"/>
    <property type="molecule type" value="Genomic_DNA"/>
</dbReference>
<feature type="domain" description="Carbohydrate kinase PfkB" evidence="1">
    <location>
        <begin position="1"/>
        <end position="54"/>
    </location>
</feature>
<accession>A0A3B1AS64</accession>
<dbReference type="InterPro" id="IPR052562">
    <property type="entry name" value="Ketohexokinase-related"/>
</dbReference>
<protein>
    <recommendedName>
        <fullName evidence="1">Carbohydrate kinase PfkB domain-containing protein</fullName>
    </recommendedName>
</protein>
<dbReference type="PANTHER" id="PTHR42774:SF3">
    <property type="entry name" value="KETOHEXOKINASE"/>
    <property type="match status" value="1"/>
</dbReference>
<organism evidence="2">
    <name type="scientific">hydrothermal vent metagenome</name>
    <dbReference type="NCBI Taxonomy" id="652676"/>
    <lineage>
        <taxon>unclassified sequences</taxon>
        <taxon>metagenomes</taxon>
        <taxon>ecological metagenomes</taxon>
    </lineage>
</organism>
<dbReference type="InterPro" id="IPR011611">
    <property type="entry name" value="PfkB_dom"/>
</dbReference>
<reference evidence="2" key="1">
    <citation type="submission" date="2018-06" db="EMBL/GenBank/DDBJ databases">
        <authorList>
            <person name="Zhirakovskaya E."/>
        </authorList>
    </citation>
    <scope>NUCLEOTIDE SEQUENCE</scope>
</reference>
<dbReference type="PANTHER" id="PTHR42774">
    <property type="entry name" value="PHOSPHOTRANSFERASE SYSTEM TRANSPORT PROTEIN"/>
    <property type="match status" value="1"/>
</dbReference>
<dbReference type="AlphaFoldDB" id="A0A3B1AS64"/>